<dbReference type="InterPro" id="IPR051049">
    <property type="entry name" value="Dienelactone_hydrolase-like"/>
</dbReference>
<dbReference type="Pfam" id="PF01738">
    <property type="entry name" value="DLH"/>
    <property type="match status" value="1"/>
</dbReference>
<evidence type="ECO:0000313" key="2">
    <source>
        <dbReference type="EMBL" id="QAA93875.1"/>
    </source>
</evidence>
<dbReference type="AlphaFoldDB" id="A0A410GC65"/>
<name>A0A410GC65_9BURK</name>
<dbReference type="InterPro" id="IPR002925">
    <property type="entry name" value="Dienelactn_hydro"/>
</dbReference>
<dbReference type="RefSeq" id="WP_128354925.1">
    <property type="nucleotide sequence ID" value="NZ_CP022987.1"/>
</dbReference>
<protein>
    <submittedName>
        <fullName evidence="2">Dienelactone hydrolase</fullName>
    </submittedName>
</protein>
<sequence>MPHEQVAIQTRDGECHAHVMSPADQGPWPAVIFYADAGGIRPAVVDMAQRLADAGYLVLLPDLFYRYGPYGPLVPTEVFKGDVGAILGPLMATTNNIKAAEDTEAFLAYLNTRTDVAGDKAGAVGFCMGGGMAITSAATHSDHFAAVASFHGGNLANDAPSSPHRFAPKLKAELYVAGADNDASYPPAMAERLEAALTEAGVRHFAEIYPGAAHGWMMPDFPVYDRVSAERGWQAMLALFHRNLRNDKILKCS</sequence>
<keyword evidence="3" id="KW-1185">Reference proteome</keyword>
<dbReference type="GO" id="GO:0016787">
    <property type="term" value="F:hydrolase activity"/>
    <property type="evidence" value="ECO:0007669"/>
    <property type="project" value="UniProtKB-KW"/>
</dbReference>
<evidence type="ECO:0000313" key="3">
    <source>
        <dbReference type="Proteomes" id="UP000283474"/>
    </source>
</evidence>
<organism evidence="2 3">
    <name type="scientific">Pollutimonas thiosulfatoxidans</name>
    <dbReference type="NCBI Taxonomy" id="2028345"/>
    <lineage>
        <taxon>Bacteria</taxon>
        <taxon>Pseudomonadati</taxon>
        <taxon>Pseudomonadota</taxon>
        <taxon>Betaproteobacteria</taxon>
        <taxon>Burkholderiales</taxon>
        <taxon>Alcaligenaceae</taxon>
        <taxon>Pollutimonas</taxon>
    </lineage>
</organism>
<accession>A0A410GC65</accession>
<reference evidence="2 3" key="1">
    <citation type="submission" date="2017-08" db="EMBL/GenBank/DDBJ databases">
        <authorList>
            <person name="Park S.-J."/>
            <person name="Kim H."/>
        </authorList>
    </citation>
    <scope>NUCLEOTIDE SEQUENCE [LARGE SCALE GENOMIC DNA]</scope>
    <source>
        <strain evidence="3">ye3</strain>
    </source>
</reference>
<dbReference type="Gene3D" id="3.40.50.1820">
    <property type="entry name" value="alpha/beta hydrolase"/>
    <property type="match status" value="1"/>
</dbReference>
<proteinExistence type="predicted"/>
<feature type="domain" description="Dienelactone hydrolase" evidence="1">
    <location>
        <begin position="17"/>
        <end position="242"/>
    </location>
</feature>
<dbReference type="PANTHER" id="PTHR46623">
    <property type="entry name" value="CARBOXYMETHYLENEBUTENOLIDASE-RELATED"/>
    <property type="match status" value="1"/>
</dbReference>
<dbReference type="SUPFAM" id="SSF53474">
    <property type="entry name" value="alpha/beta-Hydrolases"/>
    <property type="match status" value="1"/>
</dbReference>
<dbReference type="KEGG" id="pus:CKA81_08510"/>
<dbReference type="EMBL" id="CP022987">
    <property type="protein sequence ID" value="QAA93875.1"/>
    <property type="molecule type" value="Genomic_DNA"/>
</dbReference>
<gene>
    <name evidence="2" type="ORF">CKA81_08510</name>
</gene>
<keyword evidence="2" id="KW-0378">Hydrolase</keyword>
<dbReference type="PANTHER" id="PTHR46623:SF10">
    <property type="entry name" value="CARBOXYMETHYLENEBUTENOLIDASE HOMOLOG"/>
    <property type="match status" value="1"/>
</dbReference>
<dbReference type="Proteomes" id="UP000283474">
    <property type="component" value="Chromosome"/>
</dbReference>
<dbReference type="OrthoDB" id="9787933at2"/>
<dbReference type="InterPro" id="IPR029058">
    <property type="entry name" value="AB_hydrolase_fold"/>
</dbReference>
<evidence type="ECO:0000259" key="1">
    <source>
        <dbReference type="Pfam" id="PF01738"/>
    </source>
</evidence>